<accession>A0A6P6XR16</accession>
<dbReference type="PRINTS" id="PR00463">
    <property type="entry name" value="EP450I"/>
</dbReference>
<dbReference type="PRINTS" id="PR00385">
    <property type="entry name" value="P450"/>
</dbReference>
<keyword evidence="3 8" id="KW-0349">Heme</keyword>
<dbReference type="FunCoup" id="A0A6P6XR16">
    <property type="interactions" value="18"/>
</dbReference>
<dbReference type="OMA" id="KQFCPER"/>
<dbReference type="OrthoDB" id="3945418at2759"/>
<name>A0A6P6XR16_DERPT</name>
<dbReference type="InterPro" id="IPR036396">
    <property type="entry name" value="Cyt_P450_sf"/>
</dbReference>
<dbReference type="KEGG" id="dpte:113790380"/>
<sequence>MNEKDDDHNQLNNGKQSLKPFSSIPGPWPSLPLIGTGWYNFYCSLVGRYDLNKLHEFNIEKYHKYGPIFCEEYQWRQPVVNIFDPVDYETVFKYQGRCPIRPSNEFVSYFRRSRPDRYPSVGLTNLNGDEWYDQRKKLEPSIMKLSTINENMLNQNEICNDFIEYLRQCINPDTNIVDNIQEATYRLSLESICMLCLDTRIGAFDSKTNTQQQQSSSETSTDAEILIESTKLLFDTFNELYYSYPWWKFMKTNAYNNLERAESMIYDVASKHVQNAIDNQINEISDHETVLQKLFKTEQLTNDEIKMAIIDFIIGGIFTVSNTFAFLFYHLAANQRVQDKLYDEIRSVKIDDDDNDDILPKHLAKMPYLKACVQECFRLTCPVPGIMRITTQPIQLSGYEIPANTMIFAHLMATCRLSEYFKNPDQFFPERWLNPMEKQKIHPFALLPFGYGGRMCLGKRFSESELYLSCARLIQSFRLQLIDPKQQLELKHVFVVIPANPISIKLTPR</sequence>
<evidence type="ECO:0000256" key="2">
    <source>
        <dbReference type="ARBA" id="ARBA00010617"/>
    </source>
</evidence>
<evidence type="ECO:0000256" key="6">
    <source>
        <dbReference type="ARBA" id="ARBA00023004"/>
    </source>
</evidence>
<evidence type="ECO:0000256" key="9">
    <source>
        <dbReference type="RuleBase" id="RU000461"/>
    </source>
</evidence>
<dbReference type="AlphaFoldDB" id="A0A6P6XR16"/>
<keyword evidence="12" id="KW-1185">Reference proteome</keyword>
<dbReference type="FunFam" id="1.10.630.10:FF:000006">
    <property type="entry name" value="Cytochrome P450 302a1, mitochondrial"/>
    <property type="match status" value="1"/>
</dbReference>
<dbReference type="GO" id="GO:0020037">
    <property type="term" value="F:heme binding"/>
    <property type="evidence" value="ECO:0007669"/>
    <property type="project" value="InterPro"/>
</dbReference>
<evidence type="ECO:0000256" key="4">
    <source>
        <dbReference type="ARBA" id="ARBA00022723"/>
    </source>
</evidence>
<dbReference type="CDD" id="cd11054">
    <property type="entry name" value="CYP24A1-like"/>
    <property type="match status" value="1"/>
</dbReference>
<feature type="compositionally biased region" description="Polar residues" evidence="10">
    <location>
        <begin position="10"/>
        <end position="20"/>
    </location>
</feature>
<evidence type="ECO:0000256" key="8">
    <source>
        <dbReference type="PIRSR" id="PIRSR602401-1"/>
    </source>
</evidence>
<dbReference type="PANTHER" id="PTHR24279">
    <property type="entry name" value="CYTOCHROME P450"/>
    <property type="match status" value="1"/>
</dbReference>
<feature type="region of interest" description="Disordered" evidence="10">
    <location>
        <begin position="1"/>
        <end position="20"/>
    </location>
</feature>
<feature type="binding site" description="axial binding residue" evidence="8">
    <location>
        <position position="456"/>
    </location>
    <ligand>
        <name>heme</name>
        <dbReference type="ChEBI" id="CHEBI:30413"/>
    </ligand>
    <ligandPart>
        <name>Fe</name>
        <dbReference type="ChEBI" id="CHEBI:18248"/>
    </ligandPart>
</feature>
<dbReference type="InterPro" id="IPR001128">
    <property type="entry name" value="Cyt_P450"/>
</dbReference>
<evidence type="ECO:0000256" key="10">
    <source>
        <dbReference type="SAM" id="MobiDB-lite"/>
    </source>
</evidence>
<dbReference type="Proteomes" id="UP000515146">
    <property type="component" value="Unplaced"/>
</dbReference>
<keyword evidence="11" id="KW-1133">Transmembrane helix</keyword>
<dbReference type="SUPFAM" id="SSF48264">
    <property type="entry name" value="Cytochrome P450"/>
    <property type="match status" value="1"/>
</dbReference>
<dbReference type="PANTHER" id="PTHR24279:SF120">
    <property type="entry name" value="CYTOCHROME P450"/>
    <property type="match status" value="1"/>
</dbReference>
<keyword evidence="4 8" id="KW-0479">Metal-binding</keyword>
<evidence type="ECO:0000256" key="3">
    <source>
        <dbReference type="ARBA" id="ARBA00022617"/>
    </source>
</evidence>
<gene>
    <name evidence="13" type="primary">LOC113790380</name>
</gene>
<dbReference type="Gene3D" id="1.10.630.10">
    <property type="entry name" value="Cytochrome P450"/>
    <property type="match status" value="1"/>
</dbReference>
<keyword evidence="11" id="KW-0472">Membrane</keyword>
<evidence type="ECO:0000256" key="1">
    <source>
        <dbReference type="ARBA" id="ARBA00001971"/>
    </source>
</evidence>
<comment type="similarity">
    <text evidence="2 9">Belongs to the cytochrome P450 family.</text>
</comment>
<proteinExistence type="inferred from homology"/>
<dbReference type="InterPro" id="IPR017972">
    <property type="entry name" value="Cyt_P450_CS"/>
</dbReference>
<keyword evidence="11" id="KW-0812">Transmembrane</keyword>
<dbReference type="GO" id="GO:0004497">
    <property type="term" value="F:monooxygenase activity"/>
    <property type="evidence" value="ECO:0007669"/>
    <property type="project" value="UniProtKB-KW"/>
</dbReference>
<keyword evidence="5 9" id="KW-0560">Oxidoreductase</keyword>
<keyword evidence="6 8" id="KW-0408">Iron</keyword>
<dbReference type="Pfam" id="PF00067">
    <property type="entry name" value="p450"/>
    <property type="match status" value="1"/>
</dbReference>
<evidence type="ECO:0000256" key="11">
    <source>
        <dbReference type="SAM" id="Phobius"/>
    </source>
</evidence>
<feature type="transmembrane region" description="Helical" evidence="11">
    <location>
        <begin position="312"/>
        <end position="332"/>
    </location>
</feature>
<keyword evidence="7 9" id="KW-0503">Monooxygenase</keyword>
<dbReference type="InterPro" id="IPR050479">
    <property type="entry name" value="CYP11_CYP27_families"/>
</dbReference>
<dbReference type="GO" id="GO:0005506">
    <property type="term" value="F:iron ion binding"/>
    <property type="evidence" value="ECO:0007669"/>
    <property type="project" value="InterPro"/>
</dbReference>
<organism evidence="12 13">
    <name type="scientific">Dermatophagoides pteronyssinus</name>
    <name type="common">European house dust mite</name>
    <dbReference type="NCBI Taxonomy" id="6956"/>
    <lineage>
        <taxon>Eukaryota</taxon>
        <taxon>Metazoa</taxon>
        <taxon>Ecdysozoa</taxon>
        <taxon>Arthropoda</taxon>
        <taxon>Chelicerata</taxon>
        <taxon>Arachnida</taxon>
        <taxon>Acari</taxon>
        <taxon>Acariformes</taxon>
        <taxon>Sarcoptiformes</taxon>
        <taxon>Astigmata</taxon>
        <taxon>Psoroptidia</taxon>
        <taxon>Analgoidea</taxon>
        <taxon>Pyroglyphidae</taxon>
        <taxon>Dermatophagoidinae</taxon>
        <taxon>Dermatophagoides</taxon>
    </lineage>
</organism>
<dbReference type="InParanoid" id="A0A6P6XR16"/>
<dbReference type="RefSeq" id="XP_027195845.1">
    <property type="nucleotide sequence ID" value="XM_027340044.1"/>
</dbReference>
<reference evidence="13" key="1">
    <citation type="submission" date="2025-08" db="UniProtKB">
        <authorList>
            <consortium name="RefSeq"/>
        </authorList>
    </citation>
    <scope>IDENTIFICATION</scope>
    <source>
        <strain evidence="13">Airmid</strain>
    </source>
</reference>
<dbReference type="GO" id="GO:0016705">
    <property type="term" value="F:oxidoreductase activity, acting on paired donors, with incorporation or reduction of molecular oxygen"/>
    <property type="evidence" value="ECO:0007669"/>
    <property type="project" value="InterPro"/>
</dbReference>
<protein>
    <submittedName>
        <fullName evidence="13">Ecdysone 20-monooxygenase-like</fullName>
    </submittedName>
</protein>
<dbReference type="InterPro" id="IPR002401">
    <property type="entry name" value="Cyt_P450_E_grp-I"/>
</dbReference>
<evidence type="ECO:0000313" key="12">
    <source>
        <dbReference type="Proteomes" id="UP000515146"/>
    </source>
</evidence>
<comment type="cofactor">
    <cofactor evidence="1 8">
        <name>heme</name>
        <dbReference type="ChEBI" id="CHEBI:30413"/>
    </cofactor>
</comment>
<evidence type="ECO:0000313" key="13">
    <source>
        <dbReference type="RefSeq" id="XP_027195845.1"/>
    </source>
</evidence>
<evidence type="ECO:0000256" key="5">
    <source>
        <dbReference type="ARBA" id="ARBA00023002"/>
    </source>
</evidence>
<dbReference type="PROSITE" id="PS00086">
    <property type="entry name" value="CYTOCHROME_P450"/>
    <property type="match status" value="1"/>
</dbReference>
<evidence type="ECO:0000256" key="7">
    <source>
        <dbReference type="ARBA" id="ARBA00023033"/>
    </source>
</evidence>